<dbReference type="InterPro" id="IPR052745">
    <property type="entry name" value="G3P_Oxidase/Oxidoreductase"/>
</dbReference>
<comment type="caution">
    <text evidence="3">The sequence shown here is derived from an EMBL/GenBank/DDBJ whole genome shotgun (WGS) entry which is preliminary data.</text>
</comment>
<feature type="compositionally biased region" description="Acidic residues" evidence="1">
    <location>
        <begin position="305"/>
        <end position="320"/>
    </location>
</feature>
<organism evidence="3 4">
    <name type="scientific">Symbiodinium microadriaticum</name>
    <name type="common">Dinoflagellate</name>
    <name type="synonym">Zooxanthella microadriatica</name>
    <dbReference type="NCBI Taxonomy" id="2951"/>
    <lineage>
        <taxon>Eukaryota</taxon>
        <taxon>Sar</taxon>
        <taxon>Alveolata</taxon>
        <taxon>Dinophyceae</taxon>
        <taxon>Suessiales</taxon>
        <taxon>Symbiodiniaceae</taxon>
        <taxon>Symbiodinium</taxon>
    </lineage>
</organism>
<feature type="domain" description="FAD dependent oxidoreductase" evidence="2">
    <location>
        <begin position="10"/>
        <end position="159"/>
    </location>
</feature>
<dbReference type="PANTHER" id="PTHR42720:SF1">
    <property type="entry name" value="GLYCEROL 3-PHOSPHATE OXIDASE"/>
    <property type="match status" value="1"/>
</dbReference>
<dbReference type="AlphaFoldDB" id="A0A1Q9F325"/>
<evidence type="ECO:0000259" key="2">
    <source>
        <dbReference type="Pfam" id="PF01266"/>
    </source>
</evidence>
<dbReference type="Proteomes" id="UP000186817">
    <property type="component" value="Unassembled WGS sequence"/>
</dbReference>
<name>A0A1Q9F325_SYMMI</name>
<proteinExistence type="predicted"/>
<dbReference type="PANTHER" id="PTHR42720">
    <property type="entry name" value="GLYCEROL-3-PHOSPHATE DEHYDROGENASE"/>
    <property type="match status" value="1"/>
</dbReference>
<dbReference type="Gene3D" id="3.50.50.60">
    <property type="entry name" value="FAD/NAD(P)-binding domain"/>
    <property type="match status" value="1"/>
</dbReference>
<dbReference type="Pfam" id="PF01266">
    <property type="entry name" value="DAO"/>
    <property type="match status" value="1"/>
</dbReference>
<sequence>MAGKALVTEVCVLGGGVLGTAIAREKSFIGSGVSAGNTGIACTMLGIQEGTEEWRCLAQGRPMNLPTYQSLGIPHSPTGAHYVAWSGSEMEALGPLQGEEASAQMVSVEDLRLREPQLGREAQGALFVPEEVTVDPGLVVLAYAAEAYRHGAQILEQTQDAHSFLQLIAAFALETAEDVREEGDSSTILPIGASPISITLALAGLPAVWLVYVLFEKEQMIVGLEVIYATMSVMRSSRSSAYVIREAILKFYDDKKLWPRGLTSAMECIQVLDRLPSIVEPAPIPLISEQYVKALRGAKAKVADANDDGDDAADDAEASDAAEHSSSDRDHEDEKKPKTSSPKSAGFRFNPVFLKKAAASKKPKAKAKSKNCKPSAVPLDCGDYRPHEFNKQAKLFRANAKAAGHSPATARKMWIDSKERARLLSDVPLQELKRRKFVPKECTENPFPRAVHLRGASVDIVYEPVTMDLLTLRWVIEQPDGSFLPEMPRFQTLFRTFEDLIDTITERAGFMSREEMRRYTQKTVVRYTDSNGVKRHTGKPKELQKSQEYTKAFADFLAKYFVTVMKAEMPTILGYLNAKHVQPPGQWETWLG</sequence>
<dbReference type="SUPFAM" id="SSF51905">
    <property type="entry name" value="FAD/NAD(P)-binding domain"/>
    <property type="match status" value="1"/>
</dbReference>
<evidence type="ECO:0000256" key="1">
    <source>
        <dbReference type="SAM" id="MobiDB-lite"/>
    </source>
</evidence>
<dbReference type="InterPro" id="IPR036188">
    <property type="entry name" value="FAD/NAD-bd_sf"/>
</dbReference>
<accession>A0A1Q9F325</accession>
<protein>
    <recommendedName>
        <fullName evidence="2">FAD dependent oxidoreductase domain-containing protein</fullName>
    </recommendedName>
</protein>
<evidence type="ECO:0000313" key="4">
    <source>
        <dbReference type="Proteomes" id="UP000186817"/>
    </source>
</evidence>
<gene>
    <name evidence="3" type="ORF">AK812_SmicGene1803</name>
</gene>
<dbReference type="InterPro" id="IPR006076">
    <property type="entry name" value="FAD-dep_OxRdtase"/>
</dbReference>
<dbReference type="Gene3D" id="3.30.9.10">
    <property type="entry name" value="D-Amino Acid Oxidase, subunit A, domain 2"/>
    <property type="match status" value="1"/>
</dbReference>
<dbReference type="OrthoDB" id="435434at2759"/>
<dbReference type="EMBL" id="LSRX01000020">
    <property type="protein sequence ID" value="OLQ14073.1"/>
    <property type="molecule type" value="Genomic_DNA"/>
</dbReference>
<keyword evidence="4" id="KW-1185">Reference proteome</keyword>
<evidence type="ECO:0000313" key="3">
    <source>
        <dbReference type="EMBL" id="OLQ14073.1"/>
    </source>
</evidence>
<feature type="compositionally biased region" description="Basic and acidic residues" evidence="1">
    <location>
        <begin position="321"/>
        <end position="337"/>
    </location>
</feature>
<reference evidence="3 4" key="1">
    <citation type="submission" date="2016-02" db="EMBL/GenBank/DDBJ databases">
        <title>Genome analysis of coral dinoflagellate symbionts highlights evolutionary adaptations to a symbiotic lifestyle.</title>
        <authorList>
            <person name="Aranda M."/>
            <person name="Li Y."/>
            <person name="Liew Y.J."/>
            <person name="Baumgarten S."/>
            <person name="Simakov O."/>
            <person name="Wilson M."/>
            <person name="Piel J."/>
            <person name="Ashoor H."/>
            <person name="Bougouffa S."/>
            <person name="Bajic V.B."/>
            <person name="Ryu T."/>
            <person name="Ravasi T."/>
            <person name="Bayer T."/>
            <person name="Micklem G."/>
            <person name="Kim H."/>
            <person name="Bhak J."/>
            <person name="Lajeunesse T.C."/>
            <person name="Voolstra C.R."/>
        </authorList>
    </citation>
    <scope>NUCLEOTIDE SEQUENCE [LARGE SCALE GENOMIC DNA]</scope>
    <source>
        <strain evidence="3 4">CCMP2467</strain>
    </source>
</reference>
<feature type="region of interest" description="Disordered" evidence="1">
    <location>
        <begin position="303"/>
        <end position="347"/>
    </location>
</feature>